<keyword evidence="10" id="KW-1185">Reference proteome</keyword>
<comment type="similarity">
    <text evidence="7">Belongs to the protein kinase superfamily.</text>
</comment>
<evidence type="ECO:0000259" key="8">
    <source>
        <dbReference type="PROSITE" id="PS50011"/>
    </source>
</evidence>
<dbReference type="PIRSF" id="PIRSF000654">
    <property type="entry name" value="Integrin-linked_kinase"/>
    <property type="match status" value="1"/>
</dbReference>
<evidence type="ECO:0000256" key="2">
    <source>
        <dbReference type="ARBA" id="ARBA00022679"/>
    </source>
</evidence>
<reference evidence="9 10" key="1">
    <citation type="journal article" date="2008" name="Nature">
        <title>The Trichoplax genome and the nature of placozoans.</title>
        <authorList>
            <person name="Srivastava M."/>
            <person name="Begovic E."/>
            <person name="Chapman J."/>
            <person name="Putnam N.H."/>
            <person name="Hellsten U."/>
            <person name="Kawashima T."/>
            <person name="Kuo A."/>
            <person name="Mitros T."/>
            <person name="Salamov A."/>
            <person name="Carpenter M.L."/>
            <person name="Signorovitch A.Y."/>
            <person name="Moreno M.A."/>
            <person name="Kamm K."/>
            <person name="Grimwood J."/>
            <person name="Schmutz J."/>
            <person name="Shapiro H."/>
            <person name="Grigoriev I.V."/>
            <person name="Buss L.W."/>
            <person name="Schierwater B."/>
            <person name="Dellaporta S.L."/>
            <person name="Rokhsar D.S."/>
        </authorList>
    </citation>
    <scope>NUCLEOTIDE SEQUENCE [LARGE SCALE GENOMIC DNA]</scope>
    <source>
        <strain evidence="9 10">Grell-BS-1999</strain>
    </source>
</reference>
<dbReference type="GO" id="GO:0005737">
    <property type="term" value="C:cytoplasm"/>
    <property type="evidence" value="ECO:0000318"/>
    <property type="project" value="GO_Central"/>
</dbReference>
<dbReference type="InParanoid" id="B3S3U8"/>
<dbReference type="RefSeq" id="XP_002114891.1">
    <property type="nucleotide sequence ID" value="XM_002114855.1"/>
</dbReference>
<dbReference type="Pfam" id="PF00069">
    <property type="entry name" value="Pkinase"/>
    <property type="match status" value="1"/>
</dbReference>
<gene>
    <name evidence="9" type="ORF">TRIADDRAFT_28738</name>
</gene>
<keyword evidence="4" id="KW-0418">Kinase</keyword>
<dbReference type="PROSITE" id="PS00108">
    <property type="entry name" value="PROTEIN_KINASE_ST"/>
    <property type="match status" value="1"/>
</dbReference>
<dbReference type="Proteomes" id="UP000009022">
    <property type="component" value="Unassembled WGS sequence"/>
</dbReference>
<dbReference type="InterPro" id="IPR011009">
    <property type="entry name" value="Kinase-like_dom_sf"/>
</dbReference>
<dbReference type="InterPro" id="IPR008271">
    <property type="entry name" value="Ser/Thr_kinase_AS"/>
</dbReference>
<evidence type="ECO:0000256" key="3">
    <source>
        <dbReference type="ARBA" id="ARBA00022741"/>
    </source>
</evidence>
<dbReference type="GO" id="GO:0035556">
    <property type="term" value="P:intracellular signal transduction"/>
    <property type="evidence" value="ECO:0007669"/>
    <property type="project" value="UniProtKB-ARBA"/>
</dbReference>
<name>B3S3U8_TRIAD</name>
<dbReference type="KEGG" id="tad:TRIADDRAFT_28738"/>
<dbReference type="PROSITE" id="PS00107">
    <property type="entry name" value="PROTEIN_KINASE_ATP"/>
    <property type="match status" value="1"/>
</dbReference>
<dbReference type="STRING" id="10228.B3S3U8"/>
<evidence type="ECO:0000313" key="10">
    <source>
        <dbReference type="Proteomes" id="UP000009022"/>
    </source>
</evidence>
<keyword evidence="1 7" id="KW-0723">Serine/threonine-protein kinase</keyword>
<sequence length="270" mass="30128">QWQKGKLLGTGAYSTCYAARDIKSGTLMAVKQVKQQQVYESLIKEISLLNRLNHPNIVRCYGATVQDSHFNIFAEWLAGGSIASMLHNYGPFQENISNAYCLQILRGLVYLHDRRIVHRDVKGDNILVDATGRIVKLADFGSAIQLTATKLTGAGLLQGQMVGTVAFMAPEVLRGENYGRSSDVWSLGCVMIQMLTGKLPWGADNISNHFALIYKIATATETPSVPEHLRQDTRDFLLRCLESNREFRPKAKELLIHPLFRDAIQPPSLK</sequence>
<dbReference type="PROSITE" id="PS50011">
    <property type="entry name" value="PROTEIN_KINASE_DOM"/>
    <property type="match status" value="1"/>
</dbReference>
<evidence type="ECO:0000256" key="1">
    <source>
        <dbReference type="ARBA" id="ARBA00022527"/>
    </source>
</evidence>
<dbReference type="HOGENOM" id="CLU_000288_63_23_1"/>
<feature type="non-terminal residue" evidence="9">
    <location>
        <position position="1"/>
    </location>
</feature>
<feature type="binding site" evidence="6">
    <location>
        <position position="31"/>
    </location>
    <ligand>
        <name>ATP</name>
        <dbReference type="ChEBI" id="CHEBI:30616"/>
    </ligand>
</feature>
<keyword evidence="5 6" id="KW-0067">ATP-binding</keyword>
<dbReference type="Gene3D" id="1.10.510.10">
    <property type="entry name" value="Transferase(Phosphotransferase) domain 1"/>
    <property type="match status" value="1"/>
</dbReference>
<evidence type="ECO:0000256" key="5">
    <source>
        <dbReference type="ARBA" id="ARBA00022840"/>
    </source>
</evidence>
<dbReference type="PhylomeDB" id="B3S3U8"/>
<dbReference type="eggNOG" id="KOG0198">
    <property type="taxonomic scope" value="Eukaryota"/>
</dbReference>
<evidence type="ECO:0000256" key="6">
    <source>
        <dbReference type="PROSITE-ProRule" id="PRU10141"/>
    </source>
</evidence>
<dbReference type="OMA" id="DAQQCIF"/>
<dbReference type="PANTHER" id="PTHR11584:SF369">
    <property type="entry name" value="MITOGEN-ACTIVATED PROTEIN KINASE KINASE KINASE 19-RELATED"/>
    <property type="match status" value="1"/>
</dbReference>
<dbReference type="FunFam" id="1.10.510.10:FF:000286">
    <property type="entry name" value="Mitogen-activated protein kinase kinase kinase 1 (Predicted)"/>
    <property type="match status" value="1"/>
</dbReference>
<dbReference type="SMART" id="SM00220">
    <property type="entry name" value="S_TKc"/>
    <property type="match status" value="1"/>
</dbReference>
<dbReference type="CTD" id="6756284"/>
<keyword evidence="2" id="KW-0808">Transferase</keyword>
<dbReference type="InterPro" id="IPR017441">
    <property type="entry name" value="Protein_kinase_ATP_BS"/>
</dbReference>
<dbReference type="AlphaFoldDB" id="B3S3U8"/>
<dbReference type="EMBL" id="DS985249">
    <property type="protein sequence ID" value="EDV22347.1"/>
    <property type="molecule type" value="Genomic_DNA"/>
</dbReference>
<dbReference type="InterPro" id="IPR000719">
    <property type="entry name" value="Prot_kinase_dom"/>
</dbReference>
<dbReference type="OrthoDB" id="275301at2759"/>
<protein>
    <recommendedName>
        <fullName evidence="8">Protein kinase domain-containing protein</fullName>
    </recommendedName>
</protein>
<organism evidence="9 10">
    <name type="scientific">Trichoplax adhaerens</name>
    <name type="common">Trichoplax reptans</name>
    <dbReference type="NCBI Taxonomy" id="10228"/>
    <lineage>
        <taxon>Eukaryota</taxon>
        <taxon>Metazoa</taxon>
        <taxon>Placozoa</taxon>
        <taxon>Uniplacotomia</taxon>
        <taxon>Trichoplacea</taxon>
        <taxon>Trichoplacidae</taxon>
        <taxon>Trichoplax</taxon>
    </lineage>
</organism>
<accession>B3S3U8</accession>
<dbReference type="GO" id="GO:0005524">
    <property type="term" value="F:ATP binding"/>
    <property type="evidence" value="ECO:0007669"/>
    <property type="project" value="UniProtKB-UniRule"/>
</dbReference>
<dbReference type="PANTHER" id="PTHR11584">
    <property type="entry name" value="SERINE/THREONINE PROTEIN KINASE"/>
    <property type="match status" value="1"/>
</dbReference>
<feature type="domain" description="Protein kinase" evidence="8">
    <location>
        <begin position="2"/>
        <end position="260"/>
    </location>
</feature>
<evidence type="ECO:0000256" key="7">
    <source>
        <dbReference type="RuleBase" id="RU000304"/>
    </source>
</evidence>
<dbReference type="GeneID" id="6756284"/>
<proteinExistence type="inferred from homology"/>
<keyword evidence="3 6" id="KW-0547">Nucleotide-binding</keyword>
<dbReference type="GO" id="GO:0004674">
    <property type="term" value="F:protein serine/threonine kinase activity"/>
    <property type="evidence" value="ECO:0000318"/>
    <property type="project" value="GO_Central"/>
</dbReference>
<evidence type="ECO:0000313" key="9">
    <source>
        <dbReference type="EMBL" id="EDV22347.1"/>
    </source>
</evidence>
<dbReference type="SUPFAM" id="SSF56112">
    <property type="entry name" value="Protein kinase-like (PK-like)"/>
    <property type="match status" value="1"/>
</dbReference>
<evidence type="ECO:0000256" key="4">
    <source>
        <dbReference type="ARBA" id="ARBA00022777"/>
    </source>
</evidence>